<accession>T1HLL3</accession>
<dbReference type="InParanoid" id="T1HLL3"/>
<dbReference type="HOGENOM" id="CLU_1919650_0_0_1"/>
<dbReference type="STRING" id="13249.T1HLL3"/>
<keyword evidence="2" id="KW-1185">Reference proteome</keyword>
<dbReference type="OMA" id="MRTQSTH"/>
<sequence length="132" mass="15354">MLFEHLRCGKEWSSDVERYKSAQLQTERLLEAREQSHRQQVLRLENQIKMLRDQLNQEVKRRQMFILRSGQTGREVQQLHRALDTSLRNVSQDPGLDAYALESETRKLDTSLATVGSQPIALPPPQSRSSRK</sequence>
<proteinExistence type="predicted"/>
<dbReference type="EnsemblMetazoa" id="RPRC004937-RA">
    <property type="protein sequence ID" value="RPRC004937-PA"/>
    <property type="gene ID" value="RPRC004937"/>
</dbReference>
<reference evidence="1" key="1">
    <citation type="submission" date="2015-05" db="UniProtKB">
        <authorList>
            <consortium name="EnsemblMetazoa"/>
        </authorList>
    </citation>
    <scope>IDENTIFICATION</scope>
</reference>
<dbReference type="eggNOG" id="ENOG502QQF0">
    <property type="taxonomic scope" value="Eukaryota"/>
</dbReference>
<evidence type="ECO:0000313" key="2">
    <source>
        <dbReference type="Proteomes" id="UP000015103"/>
    </source>
</evidence>
<dbReference type="Proteomes" id="UP000015103">
    <property type="component" value="Unassembled WGS sequence"/>
</dbReference>
<name>T1HLL3_RHOPR</name>
<organism evidence="1 2">
    <name type="scientific">Rhodnius prolixus</name>
    <name type="common">Triatomid bug</name>
    <dbReference type="NCBI Taxonomy" id="13249"/>
    <lineage>
        <taxon>Eukaryota</taxon>
        <taxon>Metazoa</taxon>
        <taxon>Ecdysozoa</taxon>
        <taxon>Arthropoda</taxon>
        <taxon>Hexapoda</taxon>
        <taxon>Insecta</taxon>
        <taxon>Pterygota</taxon>
        <taxon>Neoptera</taxon>
        <taxon>Paraneoptera</taxon>
        <taxon>Hemiptera</taxon>
        <taxon>Heteroptera</taxon>
        <taxon>Panheteroptera</taxon>
        <taxon>Cimicomorpha</taxon>
        <taxon>Reduviidae</taxon>
        <taxon>Triatominae</taxon>
        <taxon>Rhodnius</taxon>
    </lineage>
</organism>
<dbReference type="EMBL" id="ACPB03023847">
    <property type="status" value="NOT_ANNOTATED_CDS"/>
    <property type="molecule type" value="Genomic_DNA"/>
</dbReference>
<protein>
    <submittedName>
        <fullName evidence="1">Uncharacterized protein</fullName>
    </submittedName>
</protein>
<evidence type="ECO:0000313" key="1">
    <source>
        <dbReference type="EnsemblMetazoa" id="RPRC004937-PA"/>
    </source>
</evidence>
<dbReference type="AlphaFoldDB" id="T1HLL3"/>
<dbReference type="VEuPathDB" id="VectorBase:RPRC004937"/>